<dbReference type="InterPro" id="IPR029032">
    <property type="entry name" value="AhpD-like"/>
</dbReference>
<dbReference type="EMBL" id="BLVO01000012">
    <property type="protein sequence ID" value="GFM32589.1"/>
    <property type="molecule type" value="Genomic_DNA"/>
</dbReference>
<sequence>MYTIAYVTPEQVETAPASVRKIYDAFQGKEVPEPLQLLSASPGLMTNRFENIQYYMSHETLSFPLLAAIRYTVARSCSYNCCTDFNDGLLRRCGMQPDDIETLYAYARGDRAETMDTGLEDREQKMVRFVVNAVQQPRPATTEQLDELRAEGWSDKDIFDALSHGAGMVATSLIDTTFRTR</sequence>
<organism evidence="1 2">
    <name type="scientific">Desulfovibrio subterraneus</name>
    <dbReference type="NCBI Taxonomy" id="2718620"/>
    <lineage>
        <taxon>Bacteria</taxon>
        <taxon>Pseudomonadati</taxon>
        <taxon>Thermodesulfobacteriota</taxon>
        <taxon>Desulfovibrionia</taxon>
        <taxon>Desulfovibrionales</taxon>
        <taxon>Desulfovibrionaceae</taxon>
        <taxon>Desulfovibrio</taxon>
    </lineage>
</organism>
<proteinExistence type="predicted"/>
<dbReference type="RefSeq" id="WP_174404285.1">
    <property type="nucleotide sequence ID" value="NZ_BLVO01000012.1"/>
</dbReference>
<dbReference type="Gene3D" id="1.20.1290.10">
    <property type="entry name" value="AhpD-like"/>
    <property type="match status" value="1"/>
</dbReference>
<reference evidence="1 2" key="1">
    <citation type="submission" date="2020-05" db="EMBL/GenBank/DDBJ databases">
        <title>Draft genome sequence of Desulfovibrio sp. strain HN2T.</title>
        <authorList>
            <person name="Ueno A."/>
            <person name="Tamazawa S."/>
            <person name="Tamamura S."/>
            <person name="Murakami T."/>
            <person name="Kiyama T."/>
            <person name="Inomata H."/>
            <person name="Amano Y."/>
            <person name="Miyakawa K."/>
            <person name="Tamaki H."/>
            <person name="Naganuma T."/>
            <person name="Kaneko K."/>
        </authorList>
    </citation>
    <scope>NUCLEOTIDE SEQUENCE [LARGE SCALE GENOMIC DNA]</scope>
    <source>
        <strain evidence="1 2">HN2</strain>
    </source>
</reference>
<evidence type="ECO:0000313" key="1">
    <source>
        <dbReference type="EMBL" id="GFM32589.1"/>
    </source>
</evidence>
<name>A0A7J0BFW8_9BACT</name>
<keyword evidence="2" id="KW-1185">Reference proteome</keyword>
<protein>
    <recommendedName>
        <fullName evidence="3">Carboxymuconolactone decarboxylase-like domain-containing protein</fullName>
    </recommendedName>
</protein>
<comment type="caution">
    <text evidence="1">The sequence shown here is derived from an EMBL/GenBank/DDBJ whole genome shotgun (WGS) entry which is preliminary data.</text>
</comment>
<dbReference type="AlphaFoldDB" id="A0A7J0BFW8"/>
<evidence type="ECO:0000313" key="2">
    <source>
        <dbReference type="Proteomes" id="UP000503840"/>
    </source>
</evidence>
<dbReference type="SUPFAM" id="SSF69118">
    <property type="entry name" value="AhpD-like"/>
    <property type="match status" value="1"/>
</dbReference>
<dbReference type="Proteomes" id="UP000503840">
    <property type="component" value="Unassembled WGS sequence"/>
</dbReference>
<evidence type="ECO:0008006" key="3">
    <source>
        <dbReference type="Google" id="ProtNLM"/>
    </source>
</evidence>
<accession>A0A7J0BFW8</accession>
<gene>
    <name evidence="1" type="ORF">DSM101010T_09540</name>
</gene>